<evidence type="ECO:0000259" key="5">
    <source>
        <dbReference type="Pfam" id="PF09375"/>
    </source>
</evidence>
<comment type="caution">
    <text evidence="7">The sequence shown here is derived from an EMBL/GenBank/DDBJ whole genome shotgun (WGS) entry which is preliminary data.</text>
</comment>
<feature type="domain" description="EfeO-type cupredoxin-like" evidence="6">
    <location>
        <begin position="20"/>
        <end position="116"/>
    </location>
</feature>
<dbReference type="PANTHER" id="PTHR39192:SF1">
    <property type="entry name" value="IRON UPTAKE SYSTEM COMPONENT EFEO"/>
    <property type="match status" value="1"/>
</dbReference>
<protein>
    <submittedName>
        <fullName evidence="7">Ferrous iron transporter</fullName>
    </submittedName>
</protein>
<dbReference type="InterPro" id="IPR053377">
    <property type="entry name" value="Iron_uptake_EfeM/EfeO"/>
</dbReference>
<organism evidence="7 8">
    <name type="scientific">Methylobacterium tarhaniae</name>
    <dbReference type="NCBI Taxonomy" id="1187852"/>
    <lineage>
        <taxon>Bacteria</taxon>
        <taxon>Pseudomonadati</taxon>
        <taxon>Pseudomonadota</taxon>
        <taxon>Alphaproteobacteria</taxon>
        <taxon>Hyphomicrobiales</taxon>
        <taxon>Methylobacteriaceae</taxon>
        <taxon>Methylobacterium</taxon>
    </lineage>
</organism>
<evidence type="ECO:0000256" key="4">
    <source>
        <dbReference type="SAM" id="SignalP"/>
    </source>
</evidence>
<dbReference type="InterPro" id="IPR050894">
    <property type="entry name" value="EfeM/EfeO_iron_uptake"/>
</dbReference>
<evidence type="ECO:0000256" key="1">
    <source>
        <dbReference type="ARBA" id="ARBA00004418"/>
    </source>
</evidence>
<dbReference type="InterPro" id="IPR018976">
    <property type="entry name" value="Imelysin-like"/>
</dbReference>
<dbReference type="CDD" id="cd14656">
    <property type="entry name" value="Imelysin-like_EfeO"/>
    <property type="match status" value="1"/>
</dbReference>
<comment type="similarity">
    <text evidence="2">Belongs to the EfeM/EfeO family.</text>
</comment>
<dbReference type="Gene3D" id="1.20.1420.20">
    <property type="entry name" value="M75 peptidase, HXXE motif"/>
    <property type="match status" value="1"/>
</dbReference>
<proteinExistence type="inferred from homology"/>
<dbReference type="EMBL" id="LABZ01000180">
    <property type="protein sequence ID" value="KMO34445.1"/>
    <property type="molecule type" value="Genomic_DNA"/>
</dbReference>
<evidence type="ECO:0000256" key="3">
    <source>
        <dbReference type="ARBA" id="ARBA00022729"/>
    </source>
</evidence>
<dbReference type="Gene3D" id="2.60.40.420">
    <property type="entry name" value="Cupredoxins - blue copper proteins"/>
    <property type="match status" value="1"/>
</dbReference>
<dbReference type="InterPro" id="IPR034981">
    <property type="entry name" value="Imelysin-like_EfeO/Algp7"/>
</dbReference>
<feature type="chain" id="PRO_5005281719" evidence="4">
    <location>
        <begin position="30"/>
        <end position="376"/>
    </location>
</feature>
<evidence type="ECO:0000313" key="7">
    <source>
        <dbReference type="EMBL" id="KMO34445.1"/>
    </source>
</evidence>
<feature type="signal peptide" evidence="4">
    <location>
        <begin position="1"/>
        <end position="29"/>
    </location>
</feature>
<dbReference type="InterPro" id="IPR008972">
    <property type="entry name" value="Cupredoxin"/>
</dbReference>
<dbReference type="GO" id="GO:0042597">
    <property type="term" value="C:periplasmic space"/>
    <property type="evidence" value="ECO:0007669"/>
    <property type="project" value="UniProtKB-SubCell"/>
</dbReference>
<accession>A0A0J6SGS6</accession>
<dbReference type="InterPro" id="IPR038352">
    <property type="entry name" value="Imelysin_sf"/>
</dbReference>
<dbReference type="InterPro" id="IPR028096">
    <property type="entry name" value="EfeO_Cupredoxin"/>
</dbReference>
<dbReference type="AlphaFoldDB" id="A0A0J6SGS6"/>
<evidence type="ECO:0000256" key="2">
    <source>
        <dbReference type="ARBA" id="ARBA00005989"/>
    </source>
</evidence>
<gene>
    <name evidence="7" type="ORF">VQ03_23365</name>
</gene>
<sequence length="376" mass="40583">MTARRPAALATFLVSTGVALSPVSASAQAPEPIAVTVTDKGCEPAALTVPAGKSVFKISNKSRRVLEWEILQGTMIVEERENIIPGFVQSLSATLQPGAYEMTCGLLSNPKGTLTVTATAATAPGTPDPMALVGPLAAYKLYVMGEAEAFETQTTAFAEAVKAGRIAEAKALYPVARRHYERIEPVASLFNDLDKSMDVRADDFERKEADPGFIGFHRLEKGLWADNSTEGLTPYADRLVADAAELKRRLADLTIPPAKMAGGAAGLIEEVAATKISGEEDRYSRTDLWDFHANVEGSRKIFDLLRPLVASRDPDFVARTEKNFSRVETLLAKYRTEGGGFAPYDHLSDRDRNALKGPVTVLAEDLSTLRGKLGLD</sequence>
<dbReference type="PANTHER" id="PTHR39192">
    <property type="entry name" value="IRON UPTAKE SYSTEM COMPONENT EFEO"/>
    <property type="match status" value="1"/>
</dbReference>
<dbReference type="RefSeq" id="WP_048453292.1">
    <property type="nucleotide sequence ID" value="NZ_JBNNPJ010000029.1"/>
</dbReference>
<keyword evidence="8" id="KW-1185">Reference proteome</keyword>
<dbReference type="PATRIC" id="fig|1187852.3.peg.2314"/>
<dbReference type="Pfam" id="PF13473">
    <property type="entry name" value="Cupredoxin_1"/>
    <property type="match status" value="1"/>
</dbReference>
<reference evidence="7 8" key="1">
    <citation type="submission" date="2015-03" db="EMBL/GenBank/DDBJ databases">
        <title>Genome sequencing of Methylobacterium tarhaniae DSM 25844.</title>
        <authorList>
            <person name="Chaudhry V."/>
            <person name="Patil P.B."/>
        </authorList>
    </citation>
    <scope>NUCLEOTIDE SEQUENCE [LARGE SCALE GENOMIC DNA]</scope>
    <source>
        <strain evidence="7 8">DSM 25844</strain>
    </source>
</reference>
<dbReference type="OrthoDB" id="7348379at2"/>
<feature type="domain" description="Imelysin-like" evidence="5">
    <location>
        <begin position="136"/>
        <end position="365"/>
    </location>
</feature>
<name>A0A0J6SGS6_9HYPH</name>
<dbReference type="Proteomes" id="UP000036449">
    <property type="component" value="Unassembled WGS sequence"/>
</dbReference>
<dbReference type="NCBIfam" id="NF007697">
    <property type="entry name" value="PRK10378.1"/>
    <property type="match status" value="1"/>
</dbReference>
<evidence type="ECO:0000313" key="8">
    <source>
        <dbReference type="Proteomes" id="UP000036449"/>
    </source>
</evidence>
<dbReference type="Pfam" id="PF09375">
    <property type="entry name" value="Peptidase_M75"/>
    <property type="match status" value="1"/>
</dbReference>
<keyword evidence="3 4" id="KW-0732">Signal</keyword>
<comment type="subcellular location">
    <subcellularLocation>
        <location evidence="1">Periplasm</location>
    </subcellularLocation>
</comment>
<evidence type="ECO:0000259" key="6">
    <source>
        <dbReference type="Pfam" id="PF13473"/>
    </source>
</evidence>
<dbReference type="NCBIfam" id="NF041757">
    <property type="entry name" value="EfeO"/>
    <property type="match status" value="1"/>
</dbReference>